<keyword evidence="2" id="KW-1185">Reference proteome</keyword>
<dbReference type="EMBL" id="DS989880">
    <property type="protein sequence ID" value="EDX70820.1"/>
    <property type="molecule type" value="Genomic_DNA"/>
</dbReference>
<gene>
    <name evidence="1" type="ORF">MC7420_109</name>
</gene>
<evidence type="ECO:0000313" key="1">
    <source>
        <dbReference type="EMBL" id="EDX70820.1"/>
    </source>
</evidence>
<dbReference type="AlphaFoldDB" id="B4W4N0"/>
<evidence type="ECO:0000313" key="2">
    <source>
        <dbReference type="Proteomes" id="UP000003835"/>
    </source>
</evidence>
<accession>B4W4N0</accession>
<proteinExistence type="predicted"/>
<protein>
    <submittedName>
        <fullName evidence="1">Uncharacterized protein</fullName>
    </submittedName>
</protein>
<dbReference type="RefSeq" id="WP_006106280.1">
    <property type="nucleotide sequence ID" value="NZ_DS989880.1"/>
</dbReference>
<organism evidence="1 2">
    <name type="scientific">Coleofasciculus chthonoplastes PCC 7420</name>
    <dbReference type="NCBI Taxonomy" id="118168"/>
    <lineage>
        <taxon>Bacteria</taxon>
        <taxon>Bacillati</taxon>
        <taxon>Cyanobacteriota</taxon>
        <taxon>Cyanophyceae</taxon>
        <taxon>Coleofasciculales</taxon>
        <taxon>Coleofasciculaceae</taxon>
        <taxon>Coleofasciculus</taxon>
    </lineage>
</organism>
<name>B4W4N0_9CYAN</name>
<reference evidence="1 2" key="1">
    <citation type="submission" date="2008-07" db="EMBL/GenBank/DDBJ databases">
        <authorList>
            <person name="Tandeau de Marsac N."/>
            <person name="Ferriera S."/>
            <person name="Johnson J."/>
            <person name="Kravitz S."/>
            <person name="Beeson K."/>
            <person name="Sutton G."/>
            <person name="Rogers Y.-H."/>
            <person name="Friedman R."/>
            <person name="Frazier M."/>
            <person name="Venter J.C."/>
        </authorList>
    </citation>
    <scope>NUCLEOTIDE SEQUENCE [LARGE SCALE GENOMIC DNA]</scope>
    <source>
        <strain evidence="1 2">PCC 7420</strain>
    </source>
</reference>
<dbReference type="Proteomes" id="UP000003835">
    <property type="component" value="Unassembled WGS sequence"/>
</dbReference>
<sequence>MLPEDDANRQIANGFIQSPNLNARAIQVLPPAGGWQRTVEQFTNDYVRTMRKFPQRMIVLLIDFDNRENRLSYAQSQIPDDLKERVFILGVQSEPENLKRDINKSFEEIGDVLAQDCSDNTNELWGHELLKHNKTELERMILSVKPFLFN</sequence>
<dbReference type="HOGENOM" id="CLU_1737412_0_0_3"/>
<dbReference type="eggNOG" id="ENOG5030HF9">
    <property type="taxonomic scope" value="Bacteria"/>
</dbReference>